<proteinExistence type="predicted"/>
<dbReference type="SUPFAM" id="SSF55729">
    <property type="entry name" value="Acyl-CoA N-acyltransferases (Nat)"/>
    <property type="match status" value="1"/>
</dbReference>
<evidence type="ECO:0000313" key="5">
    <source>
        <dbReference type="Proteomes" id="UP000468327"/>
    </source>
</evidence>
<dbReference type="EMBL" id="WPOC01000022">
    <property type="protein sequence ID" value="MVN16044.1"/>
    <property type="molecule type" value="Genomic_DNA"/>
</dbReference>
<dbReference type="Pfam" id="PF00583">
    <property type="entry name" value="Acetyltransf_1"/>
    <property type="match status" value="1"/>
</dbReference>
<keyword evidence="2" id="KW-0012">Acyltransferase</keyword>
<dbReference type="PANTHER" id="PTHR43877">
    <property type="entry name" value="AMINOALKYLPHOSPHONATE N-ACETYLTRANSFERASE-RELATED-RELATED"/>
    <property type="match status" value="1"/>
</dbReference>
<dbReference type="CDD" id="cd04301">
    <property type="entry name" value="NAT_SF"/>
    <property type="match status" value="1"/>
</dbReference>
<dbReference type="Gene3D" id="3.40.630.30">
    <property type="match status" value="1"/>
</dbReference>
<evidence type="ECO:0000256" key="1">
    <source>
        <dbReference type="ARBA" id="ARBA00022679"/>
    </source>
</evidence>
<name>A0A6N8IJG7_9ACTN</name>
<reference evidence="4 5" key="1">
    <citation type="submission" date="2019-11" db="EMBL/GenBank/DDBJ databases">
        <title>Whole genome shotgun sequencing (WGS) data from Adlercreutzia equolifaciens ResAG-91, Eggerthella lenta MRI-F36, MRI-F37, MRI-F40, ResAG-49, ResAG-88, ResAG-121, ResAG-145, and Gordonibacter sp. ResAG-5, ResAG-26, ResAG-43, ResAG-50, ResAG-59.</title>
        <authorList>
            <person name="Stoll D.A."/>
            <person name="Danylec N."/>
            <person name="Franz C.M.A.P."/>
            <person name="Huch M."/>
        </authorList>
    </citation>
    <scope>NUCLEOTIDE SEQUENCE [LARGE SCALE GENOMIC DNA]</scope>
    <source>
        <strain evidence="4 5">ResAG-59</strain>
    </source>
</reference>
<comment type="caution">
    <text evidence="4">The sequence shown here is derived from an EMBL/GenBank/DDBJ whole genome shotgun (WGS) entry which is preliminary data.</text>
</comment>
<feature type="domain" description="N-acetyltransferase" evidence="3">
    <location>
        <begin position="73"/>
        <end position="161"/>
    </location>
</feature>
<dbReference type="InterPro" id="IPR016181">
    <property type="entry name" value="Acyl_CoA_acyltransferase"/>
</dbReference>
<dbReference type="PANTHER" id="PTHR43877:SF1">
    <property type="entry name" value="ACETYLTRANSFERASE"/>
    <property type="match status" value="1"/>
</dbReference>
<keyword evidence="1 4" id="KW-0808">Transferase</keyword>
<sequence length="164" mass="17992">MQARDGRHVERVHVPAGNACPVDGERGDEDVVAHGPLLSLVFSLLHATIAWKRRFQAMCVVGRRSGDGWRRPARVGAFAGWGEIVSLYVLPERAGRGIGSKLLDVALDALAAEGFERAYLWVLADNVPAPAFYERRGLQLLERENVDEIAGELLREACYAKSLG</sequence>
<organism evidence="4 5">
    <name type="scientific">Gordonibacter urolithinfaciens</name>
    <dbReference type="NCBI Taxonomy" id="1335613"/>
    <lineage>
        <taxon>Bacteria</taxon>
        <taxon>Bacillati</taxon>
        <taxon>Actinomycetota</taxon>
        <taxon>Coriobacteriia</taxon>
        <taxon>Eggerthellales</taxon>
        <taxon>Eggerthellaceae</taxon>
        <taxon>Gordonibacter</taxon>
    </lineage>
</organism>
<evidence type="ECO:0000313" key="4">
    <source>
        <dbReference type="EMBL" id="MVN16044.1"/>
    </source>
</evidence>
<protein>
    <submittedName>
        <fullName evidence="4">GNAT family N-acetyltransferase</fullName>
    </submittedName>
</protein>
<dbReference type="PROSITE" id="PS51186">
    <property type="entry name" value="GNAT"/>
    <property type="match status" value="1"/>
</dbReference>
<dbReference type="Proteomes" id="UP000468327">
    <property type="component" value="Unassembled WGS sequence"/>
</dbReference>
<dbReference type="InterPro" id="IPR000182">
    <property type="entry name" value="GNAT_dom"/>
</dbReference>
<accession>A0A6N8IJG7</accession>
<dbReference type="RefSeq" id="WP_087189716.1">
    <property type="nucleotide sequence ID" value="NZ_DBEZYS010000242.1"/>
</dbReference>
<evidence type="ECO:0000259" key="3">
    <source>
        <dbReference type="PROSITE" id="PS51186"/>
    </source>
</evidence>
<dbReference type="InterPro" id="IPR050832">
    <property type="entry name" value="Bact_Acetyltransf"/>
</dbReference>
<dbReference type="GO" id="GO:0016747">
    <property type="term" value="F:acyltransferase activity, transferring groups other than amino-acyl groups"/>
    <property type="evidence" value="ECO:0007669"/>
    <property type="project" value="InterPro"/>
</dbReference>
<dbReference type="AlphaFoldDB" id="A0A6N8IJG7"/>
<gene>
    <name evidence="4" type="ORF">GO738_11970</name>
</gene>
<evidence type="ECO:0000256" key="2">
    <source>
        <dbReference type="ARBA" id="ARBA00023315"/>
    </source>
</evidence>
<keyword evidence="5" id="KW-1185">Reference proteome</keyword>